<dbReference type="OrthoDB" id="7376530at2"/>
<keyword evidence="3" id="KW-1185">Reference proteome</keyword>
<evidence type="ECO:0000313" key="3">
    <source>
        <dbReference type="Proteomes" id="UP000323886"/>
    </source>
</evidence>
<organism evidence="2 3">
    <name type="scientific">Blastochloris sulfoviridis</name>
    <dbReference type="NCBI Taxonomy" id="50712"/>
    <lineage>
        <taxon>Bacteria</taxon>
        <taxon>Pseudomonadati</taxon>
        <taxon>Pseudomonadota</taxon>
        <taxon>Alphaproteobacteria</taxon>
        <taxon>Hyphomicrobiales</taxon>
        <taxon>Blastochloridaceae</taxon>
        <taxon>Blastochloris</taxon>
    </lineage>
</organism>
<dbReference type="EMBL" id="VWPL01000001">
    <property type="protein sequence ID" value="KAA5603711.1"/>
    <property type="molecule type" value="Genomic_DNA"/>
</dbReference>
<evidence type="ECO:0000313" key="2">
    <source>
        <dbReference type="EMBL" id="KAA5603711.1"/>
    </source>
</evidence>
<sequence>MNERLKQAVERAHPGINAPPLDARSSDIRAGIANTGAVKQQYGPNYGISVVPWRPAPPAPVLPRR</sequence>
<feature type="compositionally biased region" description="Basic and acidic residues" evidence="1">
    <location>
        <begin position="1"/>
        <end position="13"/>
    </location>
</feature>
<dbReference type="Proteomes" id="UP000323886">
    <property type="component" value="Unassembled WGS sequence"/>
</dbReference>
<feature type="region of interest" description="Disordered" evidence="1">
    <location>
        <begin position="1"/>
        <end position="24"/>
    </location>
</feature>
<protein>
    <submittedName>
        <fullName evidence="2">Uncharacterized protein</fullName>
    </submittedName>
</protein>
<accession>A0A5M6I639</accession>
<dbReference type="AlphaFoldDB" id="A0A5M6I639"/>
<gene>
    <name evidence="2" type="ORF">F1193_00915</name>
</gene>
<proteinExistence type="predicted"/>
<comment type="caution">
    <text evidence="2">The sequence shown here is derived from an EMBL/GenBank/DDBJ whole genome shotgun (WGS) entry which is preliminary data.</text>
</comment>
<evidence type="ECO:0000256" key="1">
    <source>
        <dbReference type="SAM" id="MobiDB-lite"/>
    </source>
</evidence>
<name>A0A5M6I639_9HYPH</name>
<reference evidence="2 3" key="1">
    <citation type="submission" date="2019-09" db="EMBL/GenBank/DDBJ databases">
        <title>Draft Whole-Genome sequence of Blastochloris sulfoviridis DSM 729.</title>
        <authorList>
            <person name="Meyer T.E."/>
            <person name="Kyndt J.A."/>
        </authorList>
    </citation>
    <scope>NUCLEOTIDE SEQUENCE [LARGE SCALE GENOMIC DNA]</scope>
    <source>
        <strain evidence="2 3">DSM 729</strain>
    </source>
</reference>